<sequence>MNDYWLYLSKSEMVVGRARGRRREATVLDTAECQMEGLAEFVGQRVPRGKRLSVWLSGGYCHYVTFPRPRWVFASRKLQMVAAKVFEQKTMLNAADYALSLQPSRSNLHVCAIRQLDMSNALRAVGDRYQVRTVAPLAPLVLETYKRANKTSSCVLYESDSVTLARAGKDTGLLLATTAGSSHASVLTRLLAAHADAPSGIEVVAAPFVKTDLGLAEQPGLILNGWLKRHGSLQNRG</sequence>
<organism evidence="1 2">
    <name type="scientific">Ralstonia edaphi</name>
    <dbReference type="NCBI Taxonomy" id="3058599"/>
    <lineage>
        <taxon>Bacteria</taxon>
        <taxon>Pseudomonadati</taxon>
        <taxon>Pseudomonadota</taxon>
        <taxon>Betaproteobacteria</taxon>
        <taxon>Burkholderiales</taxon>
        <taxon>Burkholderiaceae</taxon>
        <taxon>Ralstonia</taxon>
    </lineage>
</organism>
<accession>A0AB72X808</accession>
<gene>
    <name evidence="1" type="ORF">R16034_04859</name>
</gene>
<proteinExistence type="predicted"/>
<dbReference type="AlphaFoldDB" id="A0AB72X808"/>
<evidence type="ECO:0000313" key="1">
    <source>
        <dbReference type="EMBL" id="CAJ0744832.1"/>
    </source>
</evidence>
<dbReference type="RefSeq" id="WP_316902425.1">
    <property type="nucleotide sequence ID" value="NZ_CATWHI010000011.1"/>
</dbReference>
<keyword evidence="2" id="KW-1185">Reference proteome</keyword>
<reference evidence="1 2" key="1">
    <citation type="submission" date="2023-07" db="EMBL/GenBank/DDBJ databases">
        <authorList>
            <person name="Peeters C."/>
        </authorList>
    </citation>
    <scope>NUCLEOTIDE SEQUENCE [LARGE SCALE GENOMIC DNA]</scope>
    <source>
        <strain evidence="1 2">R-16034</strain>
    </source>
</reference>
<protein>
    <submittedName>
        <fullName evidence="1">Uncharacterized protein</fullName>
    </submittedName>
</protein>
<comment type="caution">
    <text evidence="1">The sequence shown here is derived from an EMBL/GenBank/DDBJ whole genome shotgun (WGS) entry which is preliminary data.</text>
</comment>
<evidence type="ECO:0000313" key="2">
    <source>
        <dbReference type="Proteomes" id="UP001189225"/>
    </source>
</evidence>
<name>A0AB72X808_9RALS</name>
<dbReference type="EMBL" id="CATWHI010000011">
    <property type="protein sequence ID" value="CAJ0744832.1"/>
    <property type="molecule type" value="Genomic_DNA"/>
</dbReference>
<dbReference type="Proteomes" id="UP001189225">
    <property type="component" value="Unassembled WGS sequence"/>
</dbReference>